<proteinExistence type="predicted"/>
<evidence type="ECO:0000313" key="3">
    <source>
        <dbReference type="Proteomes" id="UP000233534"/>
    </source>
</evidence>
<dbReference type="AlphaFoldDB" id="A0A2K9E257"/>
<evidence type="ECO:0000313" key="1">
    <source>
        <dbReference type="EMBL" id="AUG57822.1"/>
    </source>
</evidence>
<organism evidence="1 3">
    <name type="scientific">Acetivibrio saccincola</name>
    <dbReference type="NCBI Taxonomy" id="1677857"/>
    <lineage>
        <taxon>Bacteria</taxon>
        <taxon>Bacillati</taxon>
        <taxon>Bacillota</taxon>
        <taxon>Clostridia</taxon>
        <taxon>Eubacteriales</taxon>
        <taxon>Oscillospiraceae</taxon>
        <taxon>Acetivibrio</taxon>
    </lineage>
</organism>
<dbReference type="Gene3D" id="2.50.20.10">
    <property type="entry name" value="Lipoprotein localisation LolA/LolB/LppX"/>
    <property type="match status" value="1"/>
</dbReference>
<gene>
    <name evidence="2" type="ORF">B9R14_13750</name>
    <name evidence="1" type="ORF">HVS_09615</name>
</gene>
<evidence type="ECO:0000313" key="2">
    <source>
        <dbReference type="EMBL" id="PQQ67705.1"/>
    </source>
</evidence>
<dbReference type="Proteomes" id="UP000233534">
    <property type="component" value="Chromosome"/>
</dbReference>
<name>A0A2K9E257_9FIRM</name>
<sequence>MRKEVKKNAMIKRLVFLCILVVLSTVLWGCGDVKKLSKEELKELTESAKLIDELSYKFTYKSDGREGNLKVIRKKKNFRIEMDISGELNTTIIIKDDYMYALDTEGKNAVKLSSGSEDLPISDLFDEINDFDWDSVDYIGVEKFKNYDCHVVLKDDGQNKGKVWLDAKTGFPVKIEIEGSNPVYMEV</sequence>
<dbReference type="EMBL" id="CP025197">
    <property type="protein sequence ID" value="AUG57822.1"/>
    <property type="molecule type" value="Genomic_DNA"/>
</dbReference>
<dbReference type="KEGG" id="hsc:HVS_09615"/>
<protein>
    <submittedName>
        <fullName evidence="1">Uncharacterized protein</fullName>
    </submittedName>
</protein>
<dbReference type="Proteomes" id="UP000239720">
    <property type="component" value="Unassembled WGS sequence"/>
</dbReference>
<dbReference type="EMBL" id="NEMB01000003">
    <property type="protein sequence ID" value="PQQ67705.1"/>
    <property type="molecule type" value="Genomic_DNA"/>
</dbReference>
<evidence type="ECO:0000313" key="4">
    <source>
        <dbReference type="Proteomes" id="UP000239720"/>
    </source>
</evidence>
<accession>A0A2K9E257</accession>
<dbReference type="RefSeq" id="WP_101301632.1">
    <property type="nucleotide sequence ID" value="NZ_CP025197.1"/>
</dbReference>
<keyword evidence="3" id="KW-1185">Reference proteome</keyword>
<reference evidence="2 4" key="2">
    <citation type="journal article" date="2018" name="Syst. Appl. Microbiol.">
        <title>Characterization and high-quality draft genome sequence of Herbivorax saccincola A7, an anaerobic, alkaliphilic, thermophilic, cellulolytic, and xylanolytic bacterium.</title>
        <authorList>
            <person name="Aikawa S."/>
            <person name="Baramee S."/>
            <person name="Sermsathanaswadi J."/>
            <person name="Thianheng P."/>
            <person name="Tachaapaikoon C."/>
            <person name="Shikata A."/>
            <person name="Waeonukul R."/>
            <person name="Pason P."/>
            <person name="Ratanakhanokchai K."/>
            <person name="Kosugi A."/>
        </authorList>
    </citation>
    <scope>NUCLEOTIDE SEQUENCE [LARGE SCALE GENOMIC DNA]</scope>
    <source>
        <strain evidence="2 4">A7</strain>
    </source>
</reference>
<reference evidence="1 3" key="1">
    <citation type="submission" date="2017-12" db="EMBL/GenBank/DDBJ databases">
        <title>Complete genome sequence of Herbivorax saccincola GGR1, a novel Cellulosome-producing hydrolytic bacterium in a thermophilic biogas plant, established by Illumina and Nanopore MinION sequencing.</title>
        <authorList>
            <person name="Pechtl A."/>
            <person name="Ruckert C."/>
            <person name="Koeck D.E."/>
            <person name="Maus I."/>
            <person name="Winkler A."/>
            <person name="Kalinowski J."/>
            <person name="Puhler A."/>
            <person name="Schwarz W.W."/>
            <person name="Zverlov V.V."/>
            <person name="Schluter A."/>
            <person name="Liebl W."/>
        </authorList>
    </citation>
    <scope>NUCLEOTIDE SEQUENCE [LARGE SCALE GENOMIC DNA]</scope>
    <source>
        <strain evidence="1">GGR1</strain>
        <strain evidence="3">SR1</strain>
    </source>
</reference>